<name>A0A7S0Z2I1_9CRYP</name>
<evidence type="ECO:0000313" key="6">
    <source>
        <dbReference type="EMBL" id="CAD8805535.1"/>
    </source>
</evidence>
<keyword evidence="3" id="KW-0969">Cilium</keyword>
<dbReference type="InterPro" id="IPR006802">
    <property type="entry name" value="Radial_spoke"/>
</dbReference>
<keyword evidence="2" id="KW-0963">Cytoplasm</keyword>
<protein>
    <recommendedName>
        <fullName evidence="7">Radial spokehead-like protein</fullName>
    </recommendedName>
</protein>
<gene>
    <name evidence="6" type="ORF">HTEP1355_LOCUS19214</name>
</gene>
<dbReference type="PANTHER" id="PTHR13159">
    <property type="entry name" value="RADIAL SPOKEHEAD-RELATED"/>
    <property type="match status" value="1"/>
</dbReference>
<dbReference type="AlphaFoldDB" id="A0A7S0Z2I1"/>
<keyword evidence="5" id="KW-0966">Cell projection</keyword>
<evidence type="ECO:0000256" key="1">
    <source>
        <dbReference type="ARBA" id="ARBA00004430"/>
    </source>
</evidence>
<comment type="subcellular location">
    <subcellularLocation>
        <location evidence="1">Cytoplasm</location>
        <location evidence="1">Cytoskeleton</location>
        <location evidence="1">Cilium axoneme</location>
    </subcellularLocation>
</comment>
<proteinExistence type="predicted"/>
<dbReference type="GO" id="GO:0001534">
    <property type="term" value="C:radial spoke"/>
    <property type="evidence" value="ECO:0007669"/>
    <property type="project" value="InterPro"/>
</dbReference>
<dbReference type="GO" id="GO:0060294">
    <property type="term" value="P:cilium movement involved in cell motility"/>
    <property type="evidence" value="ECO:0007669"/>
    <property type="project" value="InterPro"/>
</dbReference>
<evidence type="ECO:0000256" key="3">
    <source>
        <dbReference type="ARBA" id="ARBA00023069"/>
    </source>
</evidence>
<evidence type="ECO:0008006" key="7">
    <source>
        <dbReference type="Google" id="ProtNLM"/>
    </source>
</evidence>
<keyword evidence="4" id="KW-0206">Cytoskeleton</keyword>
<reference evidence="6" key="1">
    <citation type="submission" date="2021-01" db="EMBL/GenBank/DDBJ databases">
        <authorList>
            <person name="Corre E."/>
            <person name="Pelletier E."/>
            <person name="Niang G."/>
            <person name="Scheremetjew M."/>
            <person name="Finn R."/>
            <person name="Kale V."/>
            <person name="Holt S."/>
            <person name="Cochrane G."/>
            <person name="Meng A."/>
            <person name="Brown T."/>
            <person name="Cohen L."/>
        </authorList>
    </citation>
    <scope>NUCLEOTIDE SEQUENCE</scope>
    <source>
        <strain evidence="6">CCMP443</strain>
    </source>
</reference>
<sequence>MGDDNKAKDIMAYLAPSNASVFDHLSEVLTNVAISNPENPVESFHKISREVLENSLRWTDEPAPVKQDNSKQVECQNLFRVQKAEADPATSISKASKVGTDTYVPDIGAETEMLNWTGLSVGGVNATRIMLSIRQLAAVHPEFKSVRFFGKILGKQADYYVCEAEVTACDEAPPKGLIPKHPEKRNFEKAQQHNRFKYYVCHSPGAPWTALPNLRYYQLLAVPNIKRLFTGNLNAPMATFPPFPGETEAEYLRAKIAHIGERTVMSPAGFFTEVPADPEAKRKYHSIAPSPEWAPPEDLSGYAAEAWPTSAWARHYPQVPDADEFGEDFVPDETGKWPDIDPEAWPIRPLTDEEDGPLWIARQCSHQLKAKAPVCLISRQYPGAVVVLQGKKFVNFYIGFGNQENDKMYTPTFQENLVMPPVCADVIYKVHREPTVERDADGNITATIPPEVKPRYPLEGWLHFNDEQADLRDKMYVEWEELKKKEAEEKAAAEAAAAEGA</sequence>
<dbReference type="Pfam" id="PF04712">
    <property type="entry name" value="Radial_spoke"/>
    <property type="match status" value="2"/>
</dbReference>
<evidence type="ECO:0000256" key="2">
    <source>
        <dbReference type="ARBA" id="ARBA00022490"/>
    </source>
</evidence>
<dbReference type="PANTHER" id="PTHR13159:SF0">
    <property type="entry name" value="RADIAL SPOKE HEAD 6 HOMOLOG A"/>
    <property type="match status" value="1"/>
</dbReference>
<dbReference type="GO" id="GO:0035082">
    <property type="term" value="P:axoneme assembly"/>
    <property type="evidence" value="ECO:0007669"/>
    <property type="project" value="TreeGrafter"/>
</dbReference>
<evidence type="ECO:0000256" key="4">
    <source>
        <dbReference type="ARBA" id="ARBA00023212"/>
    </source>
</evidence>
<organism evidence="6">
    <name type="scientific">Hemiselmis tepida</name>
    <dbReference type="NCBI Taxonomy" id="464990"/>
    <lineage>
        <taxon>Eukaryota</taxon>
        <taxon>Cryptophyceae</taxon>
        <taxon>Cryptomonadales</taxon>
        <taxon>Hemiselmidaceae</taxon>
        <taxon>Hemiselmis</taxon>
    </lineage>
</organism>
<dbReference type="EMBL" id="HBFN01033201">
    <property type="protein sequence ID" value="CAD8805535.1"/>
    <property type="molecule type" value="Transcribed_RNA"/>
</dbReference>
<accession>A0A7S0Z2I1</accession>
<evidence type="ECO:0000256" key="5">
    <source>
        <dbReference type="ARBA" id="ARBA00023273"/>
    </source>
</evidence>